<dbReference type="EMBL" id="PKMF04000217">
    <property type="protein sequence ID" value="KAK7842689.1"/>
    <property type="molecule type" value="Genomic_DNA"/>
</dbReference>
<name>A0AAW0KVI0_QUESU</name>
<gene>
    <name evidence="1" type="ORF">CFP56_013506</name>
</gene>
<proteinExistence type="predicted"/>
<organism evidence="1 2">
    <name type="scientific">Quercus suber</name>
    <name type="common">Cork oak</name>
    <dbReference type="NCBI Taxonomy" id="58331"/>
    <lineage>
        <taxon>Eukaryota</taxon>
        <taxon>Viridiplantae</taxon>
        <taxon>Streptophyta</taxon>
        <taxon>Embryophyta</taxon>
        <taxon>Tracheophyta</taxon>
        <taxon>Spermatophyta</taxon>
        <taxon>Magnoliopsida</taxon>
        <taxon>eudicotyledons</taxon>
        <taxon>Gunneridae</taxon>
        <taxon>Pentapetalae</taxon>
        <taxon>rosids</taxon>
        <taxon>fabids</taxon>
        <taxon>Fagales</taxon>
        <taxon>Fagaceae</taxon>
        <taxon>Quercus</taxon>
    </lineage>
</organism>
<sequence>MLEEASWKLRIPRGRQSSTQPVYFSYLSLLIDSNLVKFDLHSKIGIGYPNLKENGRERSKEVYAEEKKRKINKLRRQNLFLLDTWDFGYGTCFT</sequence>
<dbReference type="AlphaFoldDB" id="A0AAW0KVI0"/>
<comment type="caution">
    <text evidence="1">The sequence shown here is derived from an EMBL/GenBank/DDBJ whole genome shotgun (WGS) entry which is preliminary data.</text>
</comment>
<reference evidence="1 2" key="1">
    <citation type="journal article" date="2018" name="Sci. Data">
        <title>The draft genome sequence of cork oak.</title>
        <authorList>
            <person name="Ramos A.M."/>
            <person name="Usie A."/>
            <person name="Barbosa P."/>
            <person name="Barros P.M."/>
            <person name="Capote T."/>
            <person name="Chaves I."/>
            <person name="Simoes F."/>
            <person name="Abreu I."/>
            <person name="Carrasquinho I."/>
            <person name="Faro C."/>
            <person name="Guimaraes J.B."/>
            <person name="Mendonca D."/>
            <person name="Nobrega F."/>
            <person name="Rodrigues L."/>
            <person name="Saibo N.J.M."/>
            <person name="Varela M.C."/>
            <person name="Egas C."/>
            <person name="Matos J."/>
            <person name="Miguel C.M."/>
            <person name="Oliveira M.M."/>
            <person name="Ricardo C.P."/>
            <person name="Goncalves S."/>
        </authorList>
    </citation>
    <scope>NUCLEOTIDE SEQUENCE [LARGE SCALE GENOMIC DNA]</scope>
    <source>
        <strain evidence="2">cv. HL8</strain>
    </source>
</reference>
<keyword evidence="2" id="KW-1185">Reference proteome</keyword>
<evidence type="ECO:0000313" key="2">
    <source>
        <dbReference type="Proteomes" id="UP000237347"/>
    </source>
</evidence>
<evidence type="ECO:0000313" key="1">
    <source>
        <dbReference type="EMBL" id="KAK7842689.1"/>
    </source>
</evidence>
<accession>A0AAW0KVI0</accession>
<dbReference type="Proteomes" id="UP000237347">
    <property type="component" value="Unassembled WGS sequence"/>
</dbReference>
<protein>
    <submittedName>
        <fullName evidence="1">Uncharacterized protein</fullName>
    </submittedName>
</protein>